<reference evidence="10" key="1">
    <citation type="journal article" date="2018" name="DNA Res.">
        <title>Multiple hybrid de novo genome assembly of finger millet, an orphan allotetraploid crop.</title>
        <authorList>
            <person name="Hatakeyama M."/>
            <person name="Aluri S."/>
            <person name="Balachadran M.T."/>
            <person name="Sivarajan S.R."/>
            <person name="Patrignani A."/>
            <person name="Gruter S."/>
            <person name="Poveda L."/>
            <person name="Shimizu-Inatsugi R."/>
            <person name="Baeten J."/>
            <person name="Francoijs K.J."/>
            <person name="Nataraja K.N."/>
            <person name="Reddy Y.A.N."/>
            <person name="Phadnis S."/>
            <person name="Ravikumar R.L."/>
            <person name="Schlapbach R."/>
            <person name="Sreeman S.M."/>
            <person name="Shimizu K.K."/>
        </authorList>
    </citation>
    <scope>NUCLEOTIDE SEQUENCE</scope>
</reference>
<evidence type="ECO:0000256" key="7">
    <source>
        <dbReference type="PROSITE-ProRule" id="PRU00175"/>
    </source>
</evidence>
<keyword evidence="3" id="KW-0479">Metal-binding</keyword>
<name>A0AAV5E9J9_ELECO</name>
<dbReference type="AlphaFoldDB" id="A0AAV5E9J9"/>
<keyword evidence="8" id="KW-0812">Transmembrane</keyword>
<evidence type="ECO:0000256" key="2">
    <source>
        <dbReference type="ARBA" id="ARBA00012483"/>
    </source>
</evidence>
<protein>
    <recommendedName>
        <fullName evidence="2">RING-type E3 ubiquitin transferase</fullName>
        <ecNumber evidence="2">2.3.2.27</ecNumber>
    </recommendedName>
</protein>
<dbReference type="PANTHER" id="PTHR14155">
    <property type="entry name" value="RING FINGER DOMAIN-CONTAINING"/>
    <property type="match status" value="1"/>
</dbReference>
<dbReference type="Gene3D" id="3.30.40.10">
    <property type="entry name" value="Zinc/RING finger domain, C3HC4 (zinc finger)"/>
    <property type="match status" value="1"/>
</dbReference>
<comment type="caution">
    <text evidence="10">The sequence shown here is derived from an EMBL/GenBank/DDBJ whole genome shotgun (WGS) entry which is preliminary data.</text>
</comment>
<keyword evidence="5" id="KW-0862">Zinc</keyword>
<keyword evidence="11" id="KW-1185">Reference proteome</keyword>
<feature type="transmembrane region" description="Helical" evidence="8">
    <location>
        <begin position="12"/>
        <end position="30"/>
    </location>
</feature>
<organism evidence="10 11">
    <name type="scientific">Eleusine coracana subsp. coracana</name>
    <dbReference type="NCBI Taxonomy" id="191504"/>
    <lineage>
        <taxon>Eukaryota</taxon>
        <taxon>Viridiplantae</taxon>
        <taxon>Streptophyta</taxon>
        <taxon>Embryophyta</taxon>
        <taxon>Tracheophyta</taxon>
        <taxon>Spermatophyta</taxon>
        <taxon>Magnoliopsida</taxon>
        <taxon>Liliopsida</taxon>
        <taxon>Poales</taxon>
        <taxon>Poaceae</taxon>
        <taxon>PACMAD clade</taxon>
        <taxon>Chloridoideae</taxon>
        <taxon>Cynodonteae</taxon>
        <taxon>Eleusininae</taxon>
        <taxon>Eleusine</taxon>
    </lineage>
</organism>
<dbReference type="Proteomes" id="UP001054889">
    <property type="component" value="Unassembled WGS sequence"/>
</dbReference>
<keyword evidence="8" id="KW-0472">Membrane</keyword>
<dbReference type="InterPro" id="IPR013083">
    <property type="entry name" value="Znf_RING/FYVE/PHD"/>
</dbReference>
<evidence type="ECO:0000256" key="4">
    <source>
        <dbReference type="ARBA" id="ARBA00022771"/>
    </source>
</evidence>
<dbReference type="CDD" id="cd16461">
    <property type="entry name" value="RING-H2_EL5-like"/>
    <property type="match status" value="1"/>
</dbReference>
<evidence type="ECO:0000256" key="5">
    <source>
        <dbReference type="ARBA" id="ARBA00022833"/>
    </source>
</evidence>
<keyword evidence="4 7" id="KW-0863">Zinc-finger</keyword>
<sequence length="223" mass="24759">MDDCFFHFCGLPTAKAVCMGGTGFLLYTLVQLARSTHPSTVRIVVITISLLFWVGVTACMALCGHLFPWCAVLRCRVRPLDAIRIWLRAVGRQYFLSCLRRAEDNWQRRHWREWGGVSPNGTTAPHWALPQGQEGGRRGRVVADGRAARVADIPAYEQPDGGGAASDDCAVCLGEEEKGEMVKRLPPCQHVFHQHCIDQWLNGHLSCPVCRCDVFAALTGQQV</sequence>
<dbReference type="PANTHER" id="PTHR14155:SF625">
    <property type="entry name" value="OS02G0248240 PROTEIN"/>
    <property type="match status" value="1"/>
</dbReference>
<gene>
    <name evidence="10" type="primary">gb06736</name>
    <name evidence="10" type="ORF">PR202_gb06736</name>
</gene>
<evidence type="ECO:0000259" key="9">
    <source>
        <dbReference type="PROSITE" id="PS50089"/>
    </source>
</evidence>
<proteinExistence type="inferred from homology"/>
<dbReference type="EC" id="2.3.2.27" evidence="2"/>
<evidence type="ECO:0000256" key="6">
    <source>
        <dbReference type="ARBA" id="ARBA00024209"/>
    </source>
</evidence>
<dbReference type="PROSITE" id="PS50089">
    <property type="entry name" value="ZF_RING_2"/>
    <property type="match status" value="1"/>
</dbReference>
<comment type="similarity">
    <text evidence="6">Belongs to the RING-type zinc finger family. ATL subfamily.</text>
</comment>
<dbReference type="GO" id="GO:0008270">
    <property type="term" value="F:zinc ion binding"/>
    <property type="evidence" value="ECO:0007669"/>
    <property type="project" value="UniProtKB-KW"/>
</dbReference>
<evidence type="ECO:0000256" key="1">
    <source>
        <dbReference type="ARBA" id="ARBA00000900"/>
    </source>
</evidence>
<dbReference type="SUPFAM" id="SSF57850">
    <property type="entry name" value="RING/U-box"/>
    <property type="match status" value="1"/>
</dbReference>
<reference evidence="10" key="2">
    <citation type="submission" date="2021-12" db="EMBL/GenBank/DDBJ databases">
        <title>Resequencing data analysis of finger millet.</title>
        <authorList>
            <person name="Hatakeyama M."/>
            <person name="Aluri S."/>
            <person name="Balachadran M.T."/>
            <person name="Sivarajan S.R."/>
            <person name="Poveda L."/>
            <person name="Shimizu-Inatsugi R."/>
            <person name="Schlapbach R."/>
            <person name="Sreeman S.M."/>
            <person name="Shimizu K.K."/>
        </authorList>
    </citation>
    <scope>NUCLEOTIDE SEQUENCE</scope>
</reference>
<evidence type="ECO:0000313" key="10">
    <source>
        <dbReference type="EMBL" id="GJN19457.1"/>
    </source>
</evidence>
<feature type="domain" description="RING-type" evidence="9">
    <location>
        <begin position="169"/>
        <end position="211"/>
    </location>
</feature>
<dbReference type="GO" id="GO:0061630">
    <property type="term" value="F:ubiquitin protein ligase activity"/>
    <property type="evidence" value="ECO:0007669"/>
    <property type="project" value="UniProtKB-EC"/>
</dbReference>
<dbReference type="InterPro" id="IPR053238">
    <property type="entry name" value="RING-H2_zinc_finger"/>
</dbReference>
<evidence type="ECO:0000313" key="11">
    <source>
        <dbReference type="Proteomes" id="UP001054889"/>
    </source>
</evidence>
<comment type="catalytic activity">
    <reaction evidence="1">
        <text>S-ubiquitinyl-[E2 ubiquitin-conjugating enzyme]-L-cysteine + [acceptor protein]-L-lysine = [E2 ubiquitin-conjugating enzyme]-L-cysteine + N(6)-ubiquitinyl-[acceptor protein]-L-lysine.</text>
        <dbReference type="EC" id="2.3.2.27"/>
    </reaction>
</comment>
<dbReference type="InterPro" id="IPR001841">
    <property type="entry name" value="Znf_RING"/>
</dbReference>
<evidence type="ECO:0000256" key="8">
    <source>
        <dbReference type="SAM" id="Phobius"/>
    </source>
</evidence>
<feature type="transmembrane region" description="Helical" evidence="8">
    <location>
        <begin position="42"/>
        <end position="67"/>
    </location>
</feature>
<evidence type="ECO:0000256" key="3">
    <source>
        <dbReference type="ARBA" id="ARBA00022723"/>
    </source>
</evidence>
<dbReference type="EMBL" id="BQKI01000074">
    <property type="protein sequence ID" value="GJN19457.1"/>
    <property type="molecule type" value="Genomic_DNA"/>
</dbReference>
<accession>A0AAV5E9J9</accession>
<keyword evidence="8" id="KW-1133">Transmembrane helix</keyword>
<dbReference type="SMART" id="SM00184">
    <property type="entry name" value="RING"/>
    <property type="match status" value="1"/>
</dbReference>
<dbReference type="Pfam" id="PF13639">
    <property type="entry name" value="zf-RING_2"/>
    <property type="match status" value="1"/>
</dbReference>